<reference evidence="3 4" key="1">
    <citation type="submission" date="2016-03" db="EMBL/GenBank/DDBJ databases">
        <title>Choanephora cucurbitarum.</title>
        <authorList>
            <person name="Min B."/>
            <person name="Park H."/>
            <person name="Park J.-H."/>
            <person name="Shin H.-D."/>
            <person name="Choi I.-G."/>
        </authorList>
    </citation>
    <scope>NUCLEOTIDE SEQUENCE [LARGE SCALE GENOMIC DNA]</scope>
    <source>
        <strain evidence="3 4">KUS-F28377</strain>
    </source>
</reference>
<dbReference type="GO" id="GO:0000164">
    <property type="term" value="C:protein phosphatase type 1 complex"/>
    <property type="evidence" value="ECO:0007669"/>
    <property type="project" value="TreeGrafter"/>
</dbReference>
<gene>
    <name evidence="3" type="primary">Ppp1r3e</name>
    <name evidence="3" type="ORF">A0J61_05094</name>
</gene>
<comment type="caution">
    <text evidence="3">The sequence shown here is derived from an EMBL/GenBank/DDBJ whole genome shotgun (WGS) entry which is preliminary data.</text>
</comment>
<dbReference type="AlphaFoldDB" id="A0A1C7NE90"/>
<dbReference type="PROSITE" id="PS51159">
    <property type="entry name" value="CBM21"/>
    <property type="match status" value="1"/>
</dbReference>
<organism evidence="3 4">
    <name type="scientific">Choanephora cucurbitarum</name>
    <dbReference type="NCBI Taxonomy" id="101091"/>
    <lineage>
        <taxon>Eukaryota</taxon>
        <taxon>Fungi</taxon>
        <taxon>Fungi incertae sedis</taxon>
        <taxon>Mucoromycota</taxon>
        <taxon>Mucoromycotina</taxon>
        <taxon>Mucoromycetes</taxon>
        <taxon>Mucorales</taxon>
        <taxon>Mucorineae</taxon>
        <taxon>Choanephoraceae</taxon>
        <taxon>Choanephoroideae</taxon>
        <taxon>Choanephora</taxon>
    </lineage>
</organism>
<proteinExistence type="predicted"/>
<dbReference type="InterPro" id="IPR005036">
    <property type="entry name" value="CBM21_dom"/>
</dbReference>
<feature type="domain" description="CBM21" evidence="2">
    <location>
        <begin position="97"/>
        <end position="210"/>
    </location>
</feature>
<dbReference type="PANTHER" id="PTHR12307">
    <property type="entry name" value="PROTEIN PHOSPHATASE 1 REGULATORY SUBUNIT"/>
    <property type="match status" value="1"/>
</dbReference>
<dbReference type="Proteomes" id="UP000093000">
    <property type="component" value="Unassembled WGS sequence"/>
</dbReference>
<dbReference type="PANTHER" id="PTHR12307:SF36">
    <property type="entry name" value="GLYCOGEN-BINDING SUBUNIT 76A"/>
    <property type="match status" value="1"/>
</dbReference>
<evidence type="ECO:0000256" key="1">
    <source>
        <dbReference type="SAM" id="MobiDB-lite"/>
    </source>
</evidence>
<dbReference type="Gene3D" id="2.60.40.2440">
    <property type="entry name" value="Carbohydrate binding type-21 domain"/>
    <property type="match status" value="1"/>
</dbReference>
<name>A0A1C7NE90_9FUNG</name>
<accession>A0A1C7NE90</accession>
<evidence type="ECO:0000313" key="3">
    <source>
        <dbReference type="EMBL" id="OBZ86856.1"/>
    </source>
</evidence>
<dbReference type="InterPro" id="IPR038175">
    <property type="entry name" value="CBM21_dom_sf"/>
</dbReference>
<evidence type="ECO:0000259" key="2">
    <source>
        <dbReference type="PROSITE" id="PS51159"/>
    </source>
</evidence>
<dbReference type="InterPro" id="IPR050782">
    <property type="entry name" value="PP1_regulatory_subunit_3"/>
</dbReference>
<dbReference type="STRING" id="101091.A0A1C7NE90"/>
<dbReference type="EMBL" id="LUGH01000266">
    <property type="protein sequence ID" value="OBZ86856.1"/>
    <property type="molecule type" value="Genomic_DNA"/>
</dbReference>
<keyword evidence="4" id="KW-1185">Reference proteome</keyword>
<dbReference type="Pfam" id="PF03370">
    <property type="entry name" value="CBM_21"/>
    <property type="match status" value="1"/>
</dbReference>
<dbReference type="GO" id="GO:0008157">
    <property type="term" value="F:protein phosphatase 1 binding"/>
    <property type="evidence" value="ECO:0007669"/>
    <property type="project" value="TreeGrafter"/>
</dbReference>
<feature type="region of interest" description="Disordered" evidence="1">
    <location>
        <begin position="236"/>
        <end position="255"/>
    </location>
</feature>
<protein>
    <submittedName>
        <fullName evidence="3">Protein phosphatase 1 regulatory subunit 3E</fullName>
    </submittedName>
</protein>
<dbReference type="InParanoid" id="A0A1C7NE90"/>
<evidence type="ECO:0000313" key="4">
    <source>
        <dbReference type="Proteomes" id="UP000093000"/>
    </source>
</evidence>
<dbReference type="OrthoDB" id="1881at2759"/>
<sequence length="326" mass="37491">MTTTTLTSYHLNLNRQKRIVLKRATHQINDPIVIQQKYKPKKQVGFAQELEQVRYFYKTQSPITVKSDPPVMDSSADDYKLTFPNWPTNRRVLYQSNGTIRMETAQLMDGDAEQMLNQHMVIEGRCRAANLSFHKVVTVRYTFDLWRTYQETTGVFRESIASTSNKWDRFVFNIPVEAKQTSQTIYLALRYTVDNQEYWDNNNGANYEMVLSPIVSQTKQESKKIGKRYDFTDSLTAARKPHVSPPPSPLATPEDDNKSFYTPLSAFKLSPNITKTTEPIPIQSPPPFSAEGFQMSYSDFVNKYCFYDSHSPIYSVYSTSPSAVLS</sequence>